<dbReference type="SUPFAM" id="SSF103473">
    <property type="entry name" value="MFS general substrate transporter"/>
    <property type="match status" value="1"/>
</dbReference>
<keyword evidence="2" id="KW-0813">Transport</keyword>
<dbReference type="AlphaFoldDB" id="A0A9N9R1F1"/>
<evidence type="ECO:0000256" key="3">
    <source>
        <dbReference type="ARBA" id="ARBA00022692"/>
    </source>
</evidence>
<feature type="transmembrane region" description="Helical" evidence="6">
    <location>
        <begin position="22"/>
        <end position="46"/>
    </location>
</feature>
<dbReference type="GO" id="GO:0016020">
    <property type="term" value="C:membrane"/>
    <property type="evidence" value="ECO:0007669"/>
    <property type="project" value="UniProtKB-SubCell"/>
</dbReference>
<name>A0A9N9R1F1_9NEOP</name>
<feature type="transmembrane region" description="Helical" evidence="6">
    <location>
        <begin position="286"/>
        <end position="310"/>
    </location>
</feature>
<dbReference type="InterPro" id="IPR011701">
    <property type="entry name" value="MFS"/>
</dbReference>
<proteinExistence type="predicted"/>
<dbReference type="Proteomes" id="UP001153714">
    <property type="component" value="Chromosome 17"/>
</dbReference>
<accession>A0A9N9R1F1</accession>
<gene>
    <name evidence="8" type="ORF">DIATSA_LOCUS5327</name>
</gene>
<reference evidence="8" key="2">
    <citation type="submission" date="2022-10" db="EMBL/GenBank/DDBJ databases">
        <authorList>
            <consortium name="ENA_rothamsted_submissions"/>
            <consortium name="culmorum"/>
            <person name="King R."/>
        </authorList>
    </citation>
    <scope>NUCLEOTIDE SEQUENCE</scope>
</reference>
<dbReference type="InterPro" id="IPR020846">
    <property type="entry name" value="MFS_dom"/>
</dbReference>
<feature type="transmembrane region" description="Helical" evidence="6">
    <location>
        <begin position="116"/>
        <end position="141"/>
    </location>
</feature>
<dbReference type="InterPro" id="IPR036259">
    <property type="entry name" value="MFS_trans_sf"/>
</dbReference>
<sequence>MSVVLDDEENITFEEALDRTGYGLYSVSMAALTGIVIISFACIFYSSTIIVPVSACELDTTSAQQGILVAGPIVGAILGAVVWGCIADQHGRKKTLMTSLIAGALLNALASLSTNWIFLLILQFIASLMISGQYSLAMTILSESVPASKRNILVLLVTSIFLLSQGFMAVLAMPIIPLAFSYHLPYLNIYWNSWRQLLFLYSLPSLLTALWLTCMQESPKFLYCKGNEAEALKVLKIIHRINNRNSSNEFQMVEHIGRRNMVMIVTSVCGASGILVNVVPNAVASAVLFMLQLMGIVALGLYTALCVTLFPTRLR</sequence>
<keyword evidence="5 6" id="KW-0472">Membrane</keyword>
<feature type="transmembrane region" description="Helical" evidence="6">
    <location>
        <begin position="66"/>
        <end position="87"/>
    </location>
</feature>
<evidence type="ECO:0000313" key="9">
    <source>
        <dbReference type="Proteomes" id="UP001153714"/>
    </source>
</evidence>
<evidence type="ECO:0000256" key="6">
    <source>
        <dbReference type="SAM" id="Phobius"/>
    </source>
</evidence>
<dbReference type="PANTHER" id="PTHR23511">
    <property type="entry name" value="SYNAPTIC VESICLE GLYCOPROTEIN 2"/>
    <property type="match status" value="1"/>
</dbReference>
<evidence type="ECO:0000256" key="2">
    <source>
        <dbReference type="ARBA" id="ARBA00022448"/>
    </source>
</evidence>
<dbReference type="Pfam" id="PF07690">
    <property type="entry name" value="MFS_1"/>
    <property type="match status" value="1"/>
</dbReference>
<evidence type="ECO:0000313" key="8">
    <source>
        <dbReference type="EMBL" id="CAG9787447.1"/>
    </source>
</evidence>
<dbReference type="PROSITE" id="PS50850">
    <property type="entry name" value="MFS"/>
    <property type="match status" value="1"/>
</dbReference>
<dbReference type="OrthoDB" id="10262656at2759"/>
<feature type="transmembrane region" description="Helical" evidence="6">
    <location>
        <begin position="261"/>
        <end position="280"/>
    </location>
</feature>
<feature type="transmembrane region" description="Helical" evidence="6">
    <location>
        <begin position="196"/>
        <end position="215"/>
    </location>
</feature>
<reference evidence="8" key="1">
    <citation type="submission" date="2021-12" db="EMBL/GenBank/DDBJ databases">
        <authorList>
            <person name="King R."/>
        </authorList>
    </citation>
    <scope>NUCLEOTIDE SEQUENCE</scope>
</reference>
<evidence type="ECO:0000256" key="5">
    <source>
        <dbReference type="ARBA" id="ARBA00023136"/>
    </source>
</evidence>
<evidence type="ECO:0000259" key="7">
    <source>
        <dbReference type="PROSITE" id="PS50850"/>
    </source>
</evidence>
<keyword evidence="9" id="KW-1185">Reference proteome</keyword>
<dbReference type="PANTHER" id="PTHR23511:SF34">
    <property type="entry name" value="SYNAPTIC VESICLE GLYCOPROTEIN 2"/>
    <property type="match status" value="1"/>
</dbReference>
<organism evidence="8 9">
    <name type="scientific">Diatraea saccharalis</name>
    <name type="common">sugarcane borer</name>
    <dbReference type="NCBI Taxonomy" id="40085"/>
    <lineage>
        <taxon>Eukaryota</taxon>
        <taxon>Metazoa</taxon>
        <taxon>Ecdysozoa</taxon>
        <taxon>Arthropoda</taxon>
        <taxon>Hexapoda</taxon>
        <taxon>Insecta</taxon>
        <taxon>Pterygota</taxon>
        <taxon>Neoptera</taxon>
        <taxon>Endopterygota</taxon>
        <taxon>Lepidoptera</taxon>
        <taxon>Glossata</taxon>
        <taxon>Ditrysia</taxon>
        <taxon>Pyraloidea</taxon>
        <taxon>Crambidae</taxon>
        <taxon>Crambinae</taxon>
        <taxon>Diatraea</taxon>
    </lineage>
</organism>
<dbReference type="Gene3D" id="1.20.1250.20">
    <property type="entry name" value="MFS general substrate transporter like domains"/>
    <property type="match status" value="1"/>
</dbReference>
<keyword evidence="4 6" id="KW-1133">Transmembrane helix</keyword>
<feature type="domain" description="Major facilitator superfamily (MFS) profile" evidence="7">
    <location>
        <begin position="27"/>
        <end position="315"/>
    </location>
</feature>
<protein>
    <recommendedName>
        <fullName evidence="7">Major facilitator superfamily (MFS) profile domain-containing protein</fullName>
    </recommendedName>
</protein>
<evidence type="ECO:0000256" key="4">
    <source>
        <dbReference type="ARBA" id="ARBA00022989"/>
    </source>
</evidence>
<keyword evidence="3 6" id="KW-0812">Transmembrane</keyword>
<dbReference type="EMBL" id="OU893348">
    <property type="protein sequence ID" value="CAG9787447.1"/>
    <property type="molecule type" value="Genomic_DNA"/>
</dbReference>
<comment type="subcellular location">
    <subcellularLocation>
        <location evidence="1">Membrane</location>
        <topology evidence="1">Multi-pass membrane protein</topology>
    </subcellularLocation>
</comment>
<feature type="transmembrane region" description="Helical" evidence="6">
    <location>
        <begin position="153"/>
        <end position="176"/>
    </location>
</feature>
<dbReference type="GO" id="GO:0022857">
    <property type="term" value="F:transmembrane transporter activity"/>
    <property type="evidence" value="ECO:0007669"/>
    <property type="project" value="InterPro"/>
</dbReference>
<evidence type="ECO:0000256" key="1">
    <source>
        <dbReference type="ARBA" id="ARBA00004141"/>
    </source>
</evidence>